<evidence type="ECO:0000313" key="1">
    <source>
        <dbReference type="EMBL" id="QDS98217.1"/>
    </source>
</evidence>
<name>A0A517MTW3_9BACT</name>
<dbReference type="InterPro" id="IPR036439">
    <property type="entry name" value="Dockerin_dom_sf"/>
</dbReference>
<evidence type="ECO:0000313" key="2">
    <source>
        <dbReference type="Proteomes" id="UP000319852"/>
    </source>
</evidence>
<dbReference type="Proteomes" id="UP000319852">
    <property type="component" value="Chromosome"/>
</dbReference>
<dbReference type="RefSeq" id="WP_145059197.1">
    <property type="nucleotide sequence ID" value="NZ_CP036263.1"/>
</dbReference>
<dbReference type="GO" id="GO:0000272">
    <property type="term" value="P:polysaccharide catabolic process"/>
    <property type="evidence" value="ECO:0007669"/>
    <property type="project" value="InterPro"/>
</dbReference>
<dbReference type="KEGG" id="amob:HG15A2_14900"/>
<sequence length="153" mass="16145">MLGAPGDSGGGWFVDVSGVFQLAAITSFANIFPGYGSDTDATFLSPDNLSWIESTIAPRPVGDYDSDGGVDGQDFLTWQQDFDMTGSGLAADGNKDGSVDAADYTIWRDNFGMGVPAAFASTTVPEAASLVLLLMALACCNSSRSFRRAHRQR</sequence>
<gene>
    <name evidence="1" type="ORF">HG15A2_14900</name>
</gene>
<dbReference type="SUPFAM" id="SSF63446">
    <property type="entry name" value="Type I dockerin domain"/>
    <property type="match status" value="1"/>
</dbReference>
<protein>
    <submittedName>
        <fullName evidence="1">Uncharacterized protein</fullName>
    </submittedName>
</protein>
<dbReference type="AlphaFoldDB" id="A0A517MTW3"/>
<dbReference type="OrthoDB" id="276874at2"/>
<dbReference type="PROSITE" id="PS00018">
    <property type="entry name" value="EF_HAND_1"/>
    <property type="match status" value="1"/>
</dbReference>
<dbReference type="Gene3D" id="1.10.1330.10">
    <property type="entry name" value="Dockerin domain"/>
    <property type="match status" value="1"/>
</dbReference>
<reference evidence="1 2" key="1">
    <citation type="submission" date="2019-02" db="EMBL/GenBank/DDBJ databases">
        <title>Deep-cultivation of Planctomycetes and their phenomic and genomic characterization uncovers novel biology.</title>
        <authorList>
            <person name="Wiegand S."/>
            <person name="Jogler M."/>
            <person name="Boedeker C."/>
            <person name="Pinto D."/>
            <person name="Vollmers J."/>
            <person name="Rivas-Marin E."/>
            <person name="Kohn T."/>
            <person name="Peeters S.H."/>
            <person name="Heuer A."/>
            <person name="Rast P."/>
            <person name="Oberbeckmann S."/>
            <person name="Bunk B."/>
            <person name="Jeske O."/>
            <person name="Meyerdierks A."/>
            <person name="Storesund J.E."/>
            <person name="Kallscheuer N."/>
            <person name="Luecker S."/>
            <person name="Lage O.M."/>
            <person name="Pohl T."/>
            <person name="Merkel B.J."/>
            <person name="Hornburger P."/>
            <person name="Mueller R.-W."/>
            <person name="Bruemmer F."/>
            <person name="Labrenz M."/>
            <person name="Spormann A.M."/>
            <person name="Op den Camp H."/>
            <person name="Overmann J."/>
            <person name="Amann R."/>
            <person name="Jetten M.S.M."/>
            <person name="Mascher T."/>
            <person name="Medema M.H."/>
            <person name="Devos D.P."/>
            <person name="Kaster A.-K."/>
            <person name="Ovreas L."/>
            <person name="Rohde M."/>
            <person name="Galperin M.Y."/>
            <person name="Jogler C."/>
        </authorList>
    </citation>
    <scope>NUCLEOTIDE SEQUENCE [LARGE SCALE GENOMIC DNA]</scope>
    <source>
        <strain evidence="1 2">HG15A2</strain>
    </source>
</reference>
<dbReference type="InterPro" id="IPR018247">
    <property type="entry name" value="EF_Hand_1_Ca_BS"/>
</dbReference>
<proteinExistence type="predicted"/>
<dbReference type="EMBL" id="CP036263">
    <property type="protein sequence ID" value="QDS98217.1"/>
    <property type="molecule type" value="Genomic_DNA"/>
</dbReference>
<keyword evidence="2" id="KW-1185">Reference proteome</keyword>
<organism evidence="1 2">
    <name type="scientific">Adhaeretor mobilis</name>
    <dbReference type="NCBI Taxonomy" id="1930276"/>
    <lineage>
        <taxon>Bacteria</taxon>
        <taxon>Pseudomonadati</taxon>
        <taxon>Planctomycetota</taxon>
        <taxon>Planctomycetia</taxon>
        <taxon>Pirellulales</taxon>
        <taxon>Lacipirellulaceae</taxon>
        <taxon>Adhaeretor</taxon>
    </lineage>
</organism>
<accession>A0A517MTW3</accession>